<feature type="signal peptide" evidence="15">
    <location>
        <begin position="1"/>
        <end position="25"/>
    </location>
</feature>
<evidence type="ECO:0000256" key="8">
    <source>
        <dbReference type="ARBA" id="ARBA00022840"/>
    </source>
</evidence>
<dbReference type="EC" id="2.7.11.1" evidence="1"/>
<keyword evidence="14" id="KW-1133">Transmembrane helix</keyword>
<dbReference type="PROSITE" id="PS00108">
    <property type="entry name" value="PROTEIN_KINASE_ST"/>
    <property type="match status" value="1"/>
</dbReference>
<keyword evidence="4 15" id="KW-0732">Signal</keyword>
<gene>
    <name evidence="18" type="primary">CRK2</name>
    <name evidence="18" type="ORF">AXF42_Ash015867</name>
</gene>
<dbReference type="InterPro" id="IPR052059">
    <property type="entry name" value="CR_Ser/Thr_kinase"/>
</dbReference>
<evidence type="ECO:0000313" key="18">
    <source>
        <dbReference type="EMBL" id="PKA48104.1"/>
    </source>
</evidence>
<evidence type="ECO:0000256" key="7">
    <source>
        <dbReference type="ARBA" id="ARBA00022777"/>
    </source>
</evidence>
<evidence type="ECO:0000256" key="13">
    <source>
        <dbReference type="PROSITE-ProRule" id="PRU10141"/>
    </source>
</evidence>
<feature type="domain" description="Gnk2-homologous" evidence="17">
    <location>
        <begin position="142"/>
        <end position="241"/>
    </location>
</feature>
<dbReference type="Pfam" id="PF07714">
    <property type="entry name" value="PK_Tyr_Ser-Thr"/>
    <property type="match status" value="1"/>
</dbReference>
<feature type="binding site" evidence="13">
    <location>
        <position position="354"/>
    </location>
    <ligand>
        <name>ATP</name>
        <dbReference type="ChEBI" id="CHEBI:30616"/>
    </ligand>
</feature>
<keyword evidence="6 13" id="KW-0547">Nucleotide-binding</keyword>
<dbReference type="OrthoDB" id="4062651at2759"/>
<dbReference type="PANTHER" id="PTHR47973">
    <property type="entry name" value="CYSTEINE-RICH RECEPTOR-LIKE PROTEIN KINASE 3"/>
    <property type="match status" value="1"/>
</dbReference>
<dbReference type="PROSITE" id="PS50011">
    <property type="entry name" value="PROTEIN_KINASE_DOM"/>
    <property type="match status" value="1"/>
</dbReference>
<accession>A0A2H9ZXT5</accession>
<dbReference type="PROSITE" id="PS51473">
    <property type="entry name" value="GNK2"/>
    <property type="match status" value="2"/>
</dbReference>
<organism evidence="18 19">
    <name type="scientific">Apostasia shenzhenica</name>
    <dbReference type="NCBI Taxonomy" id="1088818"/>
    <lineage>
        <taxon>Eukaryota</taxon>
        <taxon>Viridiplantae</taxon>
        <taxon>Streptophyta</taxon>
        <taxon>Embryophyta</taxon>
        <taxon>Tracheophyta</taxon>
        <taxon>Spermatophyta</taxon>
        <taxon>Magnoliopsida</taxon>
        <taxon>Liliopsida</taxon>
        <taxon>Asparagales</taxon>
        <taxon>Orchidaceae</taxon>
        <taxon>Apostasioideae</taxon>
        <taxon>Apostasia</taxon>
    </lineage>
</organism>
<dbReference type="InterPro" id="IPR011009">
    <property type="entry name" value="Kinase-like_dom_sf"/>
</dbReference>
<sequence>MLHPFSKTVVIPLAVLLCLSNLAAADPQTNLLNFGCSSYNATDPSVFLSNRNATISDLLSQISEASSGGSGGFSATAERSSSPEPVYALAFCRVYLSHGDCLTCLSTAAAHLRDCGAGTGGRAVYDGCEARYESGPFYDQGSQPGNAPVCVNGTSATSGFAASVLALMRDLSSATPRVSGYFAAAIGSGVYGVAQCSPTVTSSVCANCLLVAFGNIKQCFPSSDGRAVDAGCFLRYSEKAFFPANSSMDLAVYIQSGSKSKKVAIVGAAAAGACILLVLGLVLFLWIRWSRRPEEHWRGDILGATELRGPTNFHYADLKSATNNFSKENKLGEGGFGEVFKGTLKNGKIIAVKKLTMTQTKSARASFLSEVKLISNVHHQNLLRLLGCSGKRQELLLVYEYMANGSLDRFLFGGTGGMLTWKQRFDIIVGMARGLAYLHHEFHVCIIHRDIKSSNVLLDDNFKAKIADFGLARLRPGDQSHLSSYFAGTLYAWQLHEEGRLPKLIDKSMDPHDYKLDEVLRAITVALLCTQVAAARPTMSEVVVLLLSEGWPQLTLTKPAFIETQGRAGDEITSSPVSSSAANTSILMPKFSAR</sequence>
<dbReference type="PROSITE" id="PS00107">
    <property type="entry name" value="PROTEIN_KINASE_ATP"/>
    <property type="match status" value="1"/>
</dbReference>
<dbReference type="GO" id="GO:0004674">
    <property type="term" value="F:protein serine/threonine kinase activity"/>
    <property type="evidence" value="ECO:0007669"/>
    <property type="project" value="UniProtKB-KW"/>
</dbReference>
<evidence type="ECO:0000256" key="1">
    <source>
        <dbReference type="ARBA" id="ARBA00012513"/>
    </source>
</evidence>
<evidence type="ECO:0000313" key="19">
    <source>
        <dbReference type="Proteomes" id="UP000236161"/>
    </source>
</evidence>
<dbReference type="InterPro" id="IPR000719">
    <property type="entry name" value="Prot_kinase_dom"/>
</dbReference>
<dbReference type="InterPro" id="IPR002902">
    <property type="entry name" value="GNK2"/>
</dbReference>
<dbReference type="Gene3D" id="1.10.510.10">
    <property type="entry name" value="Transferase(Phosphotransferase) domain 1"/>
    <property type="match status" value="1"/>
</dbReference>
<keyword evidence="9 18" id="KW-0675">Receptor</keyword>
<dbReference type="Pfam" id="PF01657">
    <property type="entry name" value="Stress-antifung"/>
    <property type="match status" value="2"/>
</dbReference>
<protein>
    <recommendedName>
        <fullName evidence="1">non-specific serine/threonine protein kinase</fullName>
        <ecNumber evidence="1">2.7.11.1</ecNumber>
    </recommendedName>
</protein>
<keyword evidence="3 18" id="KW-0808">Transferase</keyword>
<dbReference type="Proteomes" id="UP000236161">
    <property type="component" value="Unassembled WGS sequence"/>
</dbReference>
<dbReference type="InterPro" id="IPR017441">
    <property type="entry name" value="Protein_kinase_ATP_BS"/>
</dbReference>
<dbReference type="STRING" id="1088818.A0A2H9ZXT5"/>
<evidence type="ECO:0000256" key="9">
    <source>
        <dbReference type="ARBA" id="ARBA00023170"/>
    </source>
</evidence>
<evidence type="ECO:0000256" key="2">
    <source>
        <dbReference type="ARBA" id="ARBA00022527"/>
    </source>
</evidence>
<evidence type="ECO:0000256" key="5">
    <source>
        <dbReference type="ARBA" id="ARBA00022737"/>
    </source>
</evidence>
<dbReference type="FunFam" id="3.30.200.20:FF:000177">
    <property type="entry name" value="Cysteine-rich receptor-like protein kinase 2"/>
    <property type="match status" value="1"/>
</dbReference>
<dbReference type="SUPFAM" id="SSF56112">
    <property type="entry name" value="Protein kinase-like (PK-like)"/>
    <property type="match status" value="1"/>
</dbReference>
<dbReference type="Gene3D" id="3.30.430.20">
    <property type="entry name" value="Gnk2 domain, C-X8-C-X2-C motif"/>
    <property type="match status" value="2"/>
</dbReference>
<evidence type="ECO:0000256" key="10">
    <source>
        <dbReference type="ARBA" id="ARBA00023180"/>
    </source>
</evidence>
<evidence type="ECO:0000256" key="11">
    <source>
        <dbReference type="ARBA" id="ARBA00047899"/>
    </source>
</evidence>
<feature type="transmembrane region" description="Helical" evidence="14">
    <location>
        <begin position="263"/>
        <end position="287"/>
    </location>
</feature>
<evidence type="ECO:0000256" key="15">
    <source>
        <dbReference type="SAM" id="SignalP"/>
    </source>
</evidence>
<feature type="chain" id="PRO_5014140171" description="non-specific serine/threonine protein kinase" evidence="15">
    <location>
        <begin position="26"/>
        <end position="594"/>
    </location>
</feature>
<keyword evidence="5" id="KW-0677">Repeat</keyword>
<evidence type="ECO:0000256" key="6">
    <source>
        <dbReference type="ARBA" id="ARBA00022741"/>
    </source>
</evidence>
<feature type="domain" description="Gnk2-homologous" evidence="17">
    <location>
        <begin position="29"/>
        <end position="137"/>
    </location>
</feature>
<evidence type="ECO:0000259" key="17">
    <source>
        <dbReference type="PROSITE" id="PS51473"/>
    </source>
</evidence>
<dbReference type="FunFam" id="1.10.510.10:FF:001023">
    <property type="entry name" value="Os07g0541700 protein"/>
    <property type="match status" value="1"/>
</dbReference>
<proteinExistence type="predicted"/>
<evidence type="ECO:0000256" key="14">
    <source>
        <dbReference type="SAM" id="Phobius"/>
    </source>
</evidence>
<dbReference type="InterPro" id="IPR038408">
    <property type="entry name" value="GNK2_sf"/>
</dbReference>
<keyword evidence="19" id="KW-1185">Reference proteome</keyword>
<dbReference type="AlphaFoldDB" id="A0A2H9ZXT5"/>
<keyword evidence="7 18" id="KW-0418">Kinase</keyword>
<evidence type="ECO:0000259" key="16">
    <source>
        <dbReference type="PROSITE" id="PS50011"/>
    </source>
</evidence>
<keyword evidence="14" id="KW-0472">Membrane</keyword>
<dbReference type="GO" id="GO:0106310">
    <property type="term" value="F:protein serine kinase activity"/>
    <property type="evidence" value="ECO:0007669"/>
    <property type="project" value="RHEA"/>
</dbReference>
<feature type="domain" description="Protein kinase" evidence="16">
    <location>
        <begin position="325"/>
        <end position="594"/>
    </location>
</feature>
<dbReference type="InterPro" id="IPR008271">
    <property type="entry name" value="Ser/Thr_kinase_AS"/>
</dbReference>
<dbReference type="EMBL" id="KZ452995">
    <property type="protein sequence ID" value="PKA48104.1"/>
    <property type="molecule type" value="Genomic_DNA"/>
</dbReference>
<evidence type="ECO:0000256" key="12">
    <source>
        <dbReference type="ARBA" id="ARBA00048679"/>
    </source>
</evidence>
<evidence type="ECO:0000256" key="4">
    <source>
        <dbReference type="ARBA" id="ARBA00022729"/>
    </source>
</evidence>
<keyword evidence="2" id="KW-0723">Serine/threonine-protein kinase</keyword>
<keyword evidence="8 13" id="KW-0067">ATP-binding</keyword>
<reference evidence="18 19" key="1">
    <citation type="journal article" date="2017" name="Nature">
        <title>The Apostasia genome and the evolution of orchids.</title>
        <authorList>
            <person name="Zhang G.Q."/>
            <person name="Liu K.W."/>
            <person name="Li Z."/>
            <person name="Lohaus R."/>
            <person name="Hsiao Y.Y."/>
            <person name="Niu S.C."/>
            <person name="Wang J.Y."/>
            <person name="Lin Y.C."/>
            <person name="Xu Q."/>
            <person name="Chen L.J."/>
            <person name="Yoshida K."/>
            <person name="Fujiwara S."/>
            <person name="Wang Z.W."/>
            <person name="Zhang Y.Q."/>
            <person name="Mitsuda N."/>
            <person name="Wang M."/>
            <person name="Liu G.H."/>
            <person name="Pecoraro L."/>
            <person name="Huang H.X."/>
            <person name="Xiao X.J."/>
            <person name="Lin M."/>
            <person name="Wu X.Y."/>
            <person name="Wu W.L."/>
            <person name="Chen Y.Y."/>
            <person name="Chang S.B."/>
            <person name="Sakamoto S."/>
            <person name="Ohme-Takagi M."/>
            <person name="Yagi M."/>
            <person name="Zeng S.J."/>
            <person name="Shen C.Y."/>
            <person name="Yeh C.M."/>
            <person name="Luo Y.B."/>
            <person name="Tsai W.C."/>
            <person name="Van de Peer Y."/>
            <person name="Liu Z.J."/>
        </authorList>
    </citation>
    <scope>NUCLEOTIDE SEQUENCE [LARGE SCALE GENOMIC DNA]</scope>
    <source>
        <strain evidence="19">cv. Shenzhen</strain>
        <tissue evidence="18">Stem</tissue>
    </source>
</reference>
<dbReference type="GO" id="GO:0005524">
    <property type="term" value="F:ATP binding"/>
    <property type="evidence" value="ECO:0007669"/>
    <property type="project" value="UniProtKB-UniRule"/>
</dbReference>
<comment type="catalytic activity">
    <reaction evidence="12">
        <text>L-seryl-[protein] + ATP = O-phospho-L-seryl-[protein] + ADP + H(+)</text>
        <dbReference type="Rhea" id="RHEA:17989"/>
        <dbReference type="Rhea" id="RHEA-COMP:9863"/>
        <dbReference type="Rhea" id="RHEA-COMP:11604"/>
        <dbReference type="ChEBI" id="CHEBI:15378"/>
        <dbReference type="ChEBI" id="CHEBI:29999"/>
        <dbReference type="ChEBI" id="CHEBI:30616"/>
        <dbReference type="ChEBI" id="CHEBI:83421"/>
        <dbReference type="ChEBI" id="CHEBI:456216"/>
        <dbReference type="EC" id="2.7.11.1"/>
    </reaction>
</comment>
<comment type="catalytic activity">
    <reaction evidence="11">
        <text>L-threonyl-[protein] + ATP = O-phospho-L-threonyl-[protein] + ADP + H(+)</text>
        <dbReference type="Rhea" id="RHEA:46608"/>
        <dbReference type="Rhea" id="RHEA-COMP:11060"/>
        <dbReference type="Rhea" id="RHEA-COMP:11605"/>
        <dbReference type="ChEBI" id="CHEBI:15378"/>
        <dbReference type="ChEBI" id="CHEBI:30013"/>
        <dbReference type="ChEBI" id="CHEBI:30616"/>
        <dbReference type="ChEBI" id="CHEBI:61977"/>
        <dbReference type="ChEBI" id="CHEBI:456216"/>
        <dbReference type="EC" id="2.7.11.1"/>
    </reaction>
</comment>
<dbReference type="CDD" id="cd23509">
    <property type="entry name" value="Gnk2-like"/>
    <property type="match status" value="2"/>
</dbReference>
<name>A0A2H9ZXT5_9ASPA</name>
<keyword evidence="10" id="KW-0325">Glycoprotein</keyword>
<dbReference type="InterPro" id="IPR001245">
    <property type="entry name" value="Ser-Thr/Tyr_kinase_cat_dom"/>
</dbReference>
<keyword evidence="14" id="KW-0812">Transmembrane</keyword>
<dbReference type="SMART" id="SM00220">
    <property type="entry name" value="S_TKc"/>
    <property type="match status" value="1"/>
</dbReference>
<evidence type="ECO:0000256" key="3">
    <source>
        <dbReference type="ARBA" id="ARBA00022679"/>
    </source>
</evidence>
<dbReference type="Gene3D" id="3.30.200.20">
    <property type="entry name" value="Phosphorylase Kinase, domain 1"/>
    <property type="match status" value="1"/>
</dbReference>